<gene>
    <name evidence="3" type="ORF">U27_00757</name>
</gene>
<evidence type="ECO:0000313" key="3">
    <source>
        <dbReference type="EMBL" id="GAK60859.1"/>
    </source>
</evidence>
<dbReference type="PANTHER" id="PTHR43513">
    <property type="entry name" value="DIHYDROOROTATE DEHYDROGENASE B (NAD(+)), ELECTRON TRANSFER SUBUNIT"/>
    <property type="match status" value="1"/>
</dbReference>
<evidence type="ECO:0000313" key="4">
    <source>
        <dbReference type="Proteomes" id="UP000030661"/>
    </source>
</evidence>
<keyword evidence="1" id="KW-0479">Metal-binding</keyword>
<dbReference type="PANTHER" id="PTHR43513:SF1">
    <property type="entry name" value="ANAEROBIC SULFITE REDUCTASE SUBUNIT B"/>
    <property type="match status" value="1"/>
</dbReference>
<feature type="domain" description="FAD-binding FR-type" evidence="2">
    <location>
        <begin position="5"/>
        <end position="107"/>
    </location>
</feature>
<dbReference type="eggNOG" id="COG0543">
    <property type="taxonomic scope" value="Bacteria"/>
</dbReference>
<dbReference type="Gene3D" id="2.40.30.10">
    <property type="entry name" value="Translation factors"/>
    <property type="match status" value="1"/>
</dbReference>
<dbReference type="GO" id="GO:0050660">
    <property type="term" value="F:flavin adenine dinucleotide binding"/>
    <property type="evidence" value="ECO:0007669"/>
    <property type="project" value="InterPro"/>
</dbReference>
<dbReference type="Pfam" id="PF10418">
    <property type="entry name" value="DHODB_Fe-S_bind"/>
    <property type="match status" value="1"/>
</dbReference>
<comment type="cofactor">
    <cofactor evidence="1">
        <name>[2Fe-2S] cluster</name>
        <dbReference type="ChEBI" id="CHEBI:190135"/>
    </cofactor>
    <text evidence="1">Binds 1 [2Fe-2S] cluster per subunit.</text>
</comment>
<feature type="binding site" evidence="1">
    <location>
        <position position="254"/>
    </location>
    <ligand>
        <name>[2Fe-2S] cluster</name>
        <dbReference type="ChEBI" id="CHEBI:190135"/>
    </ligand>
</feature>
<feature type="binding site" evidence="1">
    <location>
        <position position="251"/>
    </location>
    <ligand>
        <name>[2Fe-2S] cluster</name>
        <dbReference type="ChEBI" id="CHEBI:190135"/>
    </ligand>
</feature>
<proteinExistence type="predicted"/>
<dbReference type="GO" id="GO:0006221">
    <property type="term" value="P:pyrimidine nucleotide biosynthetic process"/>
    <property type="evidence" value="ECO:0007669"/>
    <property type="project" value="InterPro"/>
</dbReference>
<evidence type="ECO:0000259" key="2">
    <source>
        <dbReference type="PROSITE" id="PS51384"/>
    </source>
</evidence>
<name>A0A081C8F4_VECG1</name>
<reference evidence="3" key="1">
    <citation type="journal article" date="2015" name="PeerJ">
        <title>First genomic representation of candidate bacterial phylum KSB3 points to enhanced environmental sensing as a trigger of wastewater bulking.</title>
        <authorList>
            <person name="Sekiguchi Y."/>
            <person name="Ohashi A."/>
            <person name="Parks D.H."/>
            <person name="Yamauchi T."/>
            <person name="Tyson G.W."/>
            <person name="Hugenholtz P."/>
        </authorList>
    </citation>
    <scope>NUCLEOTIDE SEQUENCE [LARGE SCALE GENOMIC DNA]</scope>
</reference>
<keyword evidence="1" id="KW-0001">2Fe-2S</keyword>
<dbReference type="InterPro" id="IPR008333">
    <property type="entry name" value="Cbr1-like_FAD-bd_dom"/>
</dbReference>
<evidence type="ECO:0000256" key="1">
    <source>
        <dbReference type="PIRSR" id="PIRSR006816-2"/>
    </source>
</evidence>
<feature type="binding site" evidence="1">
    <location>
        <position position="246"/>
    </location>
    <ligand>
        <name>[2Fe-2S] cluster</name>
        <dbReference type="ChEBI" id="CHEBI:190135"/>
    </ligand>
</feature>
<dbReference type="HOGENOM" id="CLU_003827_1_1_0"/>
<dbReference type="CDD" id="cd06221">
    <property type="entry name" value="sulfite_reductase_like"/>
    <property type="match status" value="1"/>
</dbReference>
<dbReference type="GO" id="GO:0016491">
    <property type="term" value="F:oxidoreductase activity"/>
    <property type="evidence" value="ECO:0007669"/>
    <property type="project" value="InterPro"/>
</dbReference>
<dbReference type="SUPFAM" id="SSF52343">
    <property type="entry name" value="Ferredoxin reductase-like, C-terminal NADP-linked domain"/>
    <property type="match status" value="1"/>
</dbReference>
<keyword evidence="4" id="KW-1185">Reference proteome</keyword>
<organism evidence="3">
    <name type="scientific">Vecturithrix granuli</name>
    <dbReference type="NCBI Taxonomy" id="1499967"/>
    <lineage>
        <taxon>Bacteria</taxon>
        <taxon>Candidatus Moduliflexota</taxon>
        <taxon>Candidatus Vecturitrichia</taxon>
        <taxon>Candidatus Vecturitrichales</taxon>
        <taxon>Candidatus Vecturitrichaceae</taxon>
        <taxon>Candidatus Vecturithrix</taxon>
    </lineage>
</organism>
<dbReference type="SUPFAM" id="SSF63380">
    <property type="entry name" value="Riboflavin synthase domain-like"/>
    <property type="match status" value="1"/>
</dbReference>
<dbReference type="Pfam" id="PF00970">
    <property type="entry name" value="FAD_binding_6"/>
    <property type="match status" value="1"/>
</dbReference>
<dbReference type="STRING" id="1499967.U27_00757"/>
<accession>A0A081C8F4</accession>
<dbReference type="Gene3D" id="3.40.50.80">
    <property type="entry name" value="Nucleotide-binding domain of ferredoxin-NADP reductase (FNR) module"/>
    <property type="match status" value="1"/>
</dbReference>
<dbReference type="AlphaFoldDB" id="A0A081C8F4"/>
<dbReference type="InterPro" id="IPR019480">
    <property type="entry name" value="Dihydroorotate_DH_Fe-S-bd"/>
</dbReference>
<dbReference type="Proteomes" id="UP000030661">
    <property type="component" value="Unassembled WGS sequence"/>
</dbReference>
<dbReference type="PROSITE" id="PS51384">
    <property type="entry name" value="FAD_FR"/>
    <property type="match status" value="1"/>
</dbReference>
<feature type="binding site" evidence="1">
    <location>
        <position position="262"/>
    </location>
    <ligand>
        <name>[2Fe-2S] cluster</name>
        <dbReference type="ChEBI" id="CHEBI:190135"/>
    </ligand>
</feature>
<sequence length="280" mass="31084">MKNPYIPYPARIDEITLENSAKDLKTFKLVFQHAEDAEAFTYLPGQFAELSVFGAGESPFGIASSPTEQGYLLFTVKRTGTVTNELHNSEPGRQIGIRGPLGNTFPWQRMEGKNIVIVSGGFAFTTLRSAITYMLHERYRACFGAITVIYGAREPGELLYKDTLKQWAAHSEMQLVLTVDRAPQNNWQGRVGMVPNVLKEVAPSAQKALALVCGPPIMIRFTIPVLLELGFQKEDIILSLENRMKCGIGKCGRCNIGPKYVCVDGPVFTYAELEQLPAEY</sequence>
<dbReference type="InterPro" id="IPR017938">
    <property type="entry name" value="Riboflavin_synthase-like_b-brl"/>
</dbReference>
<dbReference type="InterPro" id="IPR050353">
    <property type="entry name" value="PyrK_electron_transfer"/>
</dbReference>
<dbReference type="InterPro" id="IPR039261">
    <property type="entry name" value="FNR_nucleotide-bd"/>
</dbReference>
<dbReference type="InterPro" id="IPR001433">
    <property type="entry name" value="OxRdtase_FAD/NAD-bd"/>
</dbReference>
<dbReference type="PIRSF" id="PIRSF006816">
    <property type="entry name" value="Cyc3_hyd_g"/>
    <property type="match status" value="1"/>
</dbReference>
<protein>
    <submittedName>
        <fullName evidence="3">Oxidoreductase FAD/NAD(P)-binding domain protein</fullName>
    </submittedName>
</protein>
<dbReference type="GO" id="GO:0046872">
    <property type="term" value="F:metal ion binding"/>
    <property type="evidence" value="ECO:0007669"/>
    <property type="project" value="UniProtKB-KW"/>
</dbReference>
<dbReference type="GO" id="GO:0051537">
    <property type="term" value="F:2 iron, 2 sulfur cluster binding"/>
    <property type="evidence" value="ECO:0007669"/>
    <property type="project" value="UniProtKB-KW"/>
</dbReference>
<dbReference type="InterPro" id="IPR012165">
    <property type="entry name" value="Cyt_c3_hydrogenase_gsu"/>
</dbReference>
<dbReference type="PRINTS" id="PR00406">
    <property type="entry name" value="CYTB5RDTASE"/>
</dbReference>
<dbReference type="EMBL" id="DF820475">
    <property type="protein sequence ID" value="GAK60859.1"/>
    <property type="molecule type" value="Genomic_DNA"/>
</dbReference>
<keyword evidence="1" id="KW-0408">Iron</keyword>
<keyword evidence="1" id="KW-0411">Iron-sulfur</keyword>
<dbReference type="InterPro" id="IPR017927">
    <property type="entry name" value="FAD-bd_FR_type"/>
</dbReference>
<dbReference type="Pfam" id="PF00175">
    <property type="entry name" value="NAD_binding_1"/>
    <property type="match status" value="1"/>
</dbReference>